<proteinExistence type="predicted"/>
<keyword evidence="3" id="KW-1185">Reference proteome</keyword>
<feature type="region of interest" description="Disordered" evidence="1">
    <location>
        <begin position="23"/>
        <end position="57"/>
    </location>
</feature>
<protein>
    <submittedName>
        <fullName evidence="2">Uncharacterized protein</fullName>
    </submittedName>
</protein>
<comment type="caution">
    <text evidence="2">The sequence shown here is derived from an EMBL/GenBank/DDBJ whole genome shotgun (WGS) entry which is preliminary data.</text>
</comment>
<name>A0AAW2FJ62_9HYME</name>
<organism evidence="2 3">
    <name type="scientific">Cardiocondyla obscurior</name>
    <dbReference type="NCBI Taxonomy" id="286306"/>
    <lineage>
        <taxon>Eukaryota</taxon>
        <taxon>Metazoa</taxon>
        <taxon>Ecdysozoa</taxon>
        <taxon>Arthropoda</taxon>
        <taxon>Hexapoda</taxon>
        <taxon>Insecta</taxon>
        <taxon>Pterygota</taxon>
        <taxon>Neoptera</taxon>
        <taxon>Endopterygota</taxon>
        <taxon>Hymenoptera</taxon>
        <taxon>Apocrita</taxon>
        <taxon>Aculeata</taxon>
        <taxon>Formicoidea</taxon>
        <taxon>Formicidae</taxon>
        <taxon>Myrmicinae</taxon>
        <taxon>Cardiocondyla</taxon>
    </lineage>
</organism>
<feature type="region of interest" description="Disordered" evidence="1">
    <location>
        <begin position="78"/>
        <end position="110"/>
    </location>
</feature>
<evidence type="ECO:0000313" key="2">
    <source>
        <dbReference type="EMBL" id="KAL0114791.1"/>
    </source>
</evidence>
<accession>A0AAW2FJ62</accession>
<reference evidence="2 3" key="1">
    <citation type="submission" date="2023-03" db="EMBL/GenBank/DDBJ databases">
        <title>High recombination rates correlate with genetic variation in Cardiocondyla obscurior ants.</title>
        <authorList>
            <person name="Errbii M."/>
        </authorList>
    </citation>
    <scope>NUCLEOTIDE SEQUENCE [LARGE SCALE GENOMIC DNA]</scope>
    <source>
        <strain evidence="2">Alpha-2009</strain>
        <tissue evidence="2">Whole body</tissue>
    </source>
</reference>
<sequence>MYVQSLSLAQAYICSSNLMVQSEKGVDEESTKKSTGKLYENCSKKSKNDTDSGTSRGAVFLPCRLTNHFVTMPPEISIVPGHDPPEAEMTTFPARIWSAERSRRNRSSAR</sequence>
<evidence type="ECO:0000256" key="1">
    <source>
        <dbReference type="SAM" id="MobiDB-lite"/>
    </source>
</evidence>
<dbReference type="EMBL" id="JADYXP020000011">
    <property type="protein sequence ID" value="KAL0114791.1"/>
    <property type="molecule type" value="Genomic_DNA"/>
</dbReference>
<evidence type="ECO:0000313" key="3">
    <source>
        <dbReference type="Proteomes" id="UP001430953"/>
    </source>
</evidence>
<dbReference type="Proteomes" id="UP001430953">
    <property type="component" value="Unassembled WGS sequence"/>
</dbReference>
<gene>
    <name evidence="2" type="ORF">PUN28_011837</name>
</gene>
<dbReference type="AlphaFoldDB" id="A0AAW2FJ62"/>